<dbReference type="Gene3D" id="3.40.1660.10">
    <property type="entry name" value="EreA-like (biosynthetic domain)"/>
    <property type="match status" value="1"/>
</dbReference>
<accession>A0ABS7PRH7</accession>
<organism evidence="1 2">
    <name type="scientific">Sphingomonas colocasiae</name>
    <dbReference type="NCBI Taxonomy" id="1848973"/>
    <lineage>
        <taxon>Bacteria</taxon>
        <taxon>Pseudomonadati</taxon>
        <taxon>Pseudomonadota</taxon>
        <taxon>Alphaproteobacteria</taxon>
        <taxon>Sphingomonadales</taxon>
        <taxon>Sphingomonadaceae</taxon>
        <taxon>Sphingomonas</taxon>
    </lineage>
</organism>
<evidence type="ECO:0000313" key="2">
    <source>
        <dbReference type="Proteomes" id="UP000706039"/>
    </source>
</evidence>
<dbReference type="Gene3D" id="1.20.1440.30">
    <property type="entry name" value="Biosynthetic Protein domain"/>
    <property type="match status" value="1"/>
</dbReference>
<sequence length="432" mass="46292">MARQPDGQDDAFAAWARDHAVPLPDCSSPSYRAAMAPILSMIGKARVVALGEPGHGAHEPLAFRNCLFRALVEQGGFTAIAIESGISESRRLHDYAAGGPGDIRRLLPGGLTWGFGRYPENGELIDWIRRYNADRGAGRKIGFYGFDMSGGEASGLWRNAAGTLRDGLAYLERAAPDRSLAARQAITPLVDRFSHDGHAALAPRDRTRLRRAIAGLIGFFDRHRAALIAASTRADYDWARNSMIAARQLEALFGAVPPEAPGATLSPNLYRADAVRDAAMAENVRWVLDREGPAGRVLVFAHNGHVVNAPLRGGIWSVYAQAPKAMGQHLRAALGKDLLIVAASSAASPPADMPDAQPPGSLDAALSAAGRGDFILDLRTARTAPRVSSWLARDRTIRANFTTEMLMAPASAFDAVVVFDRLSPVVRIVTAP</sequence>
<dbReference type="InterPro" id="IPR007815">
    <property type="entry name" value="Emycin_Estase"/>
</dbReference>
<reference evidence="1 2" key="1">
    <citation type="submission" date="2021-08" db="EMBL/GenBank/DDBJ databases">
        <authorList>
            <person name="Tuo L."/>
        </authorList>
    </citation>
    <scope>NUCLEOTIDE SEQUENCE [LARGE SCALE GENOMIC DNA]</scope>
    <source>
        <strain evidence="1 2">JCM 31229</strain>
    </source>
</reference>
<evidence type="ECO:0000313" key="1">
    <source>
        <dbReference type="EMBL" id="MBY8823833.1"/>
    </source>
</evidence>
<gene>
    <name evidence="1" type="ORF">K7G82_16125</name>
</gene>
<dbReference type="PANTHER" id="PTHR31299:SF0">
    <property type="entry name" value="ESTERASE, PUTATIVE (AFU_ORTHOLOGUE AFUA_1G05850)-RELATED"/>
    <property type="match status" value="1"/>
</dbReference>
<dbReference type="PANTHER" id="PTHR31299">
    <property type="entry name" value="ESTERASE, PUTATIVE (AFU_ORTHOLOGUE AFUA_1G05850)-RELATED"/>
    <property type="match status" value="1"/>
</dbReference>
<protein>
    <submittedName>
        <fullName evidence="1">Erythromycin esterase family protein</fullName>
    </submittedName>
</protein>
<proteinExistence type="predicted"/>
<dbReference type="InterPro" id="IPR052036">
    <property type="entry name" value="Hydrolase/PRTase-associated"/>
</dbReference>
<dbReference type="EMBL" id="JAINVV010000008">
    <property type="protein sequence ID" value="MBY8823833.1"/>
    <property type="molecule type" value="Genomic_DNA"/>
</dbReference>
<dbReference type="Pfam" id="PF05139">
    <property type="entry name" value="Erythro_esteras"/>
    <property type="match status" value="1"/>
</dbReference>
<name>A0ABS7PRH7_9SPHN</name>
<keyword evidence="2" id="KW-1185">Reference proteome</keyword>
<dbReference type="SUPFAM" id="SSF159501">
    <property type="entry name" value="EreA/ChaN-like"/>
    <property type="match status" value="1"/>
</dbReference>
<dbReference type="CDD" id="cd14728">
    <property type="entry name" value="Ere-like"/>
    <property type="match status" value="1"/>
</dbReference>
<dbReference type="Gene3D" id="3.30.1870.10">
    <property type="entry name" value="EreA-like, domain 2"/>
    <property type="match status" value="1"/>
</dbReference>
<dbReference type="Proteomes" id="UP000706039">
    <property type="component" value="Unassembled WGS sequence"/>
</dbReference>
<comment type="caution">
    <text evidence="1">The sequence shown here is derived from an EMBL/GenBank/DDBJ whole genome shotgun (WGS) entry which is preliminary data.</text>
</comment>